<feature type="binding site" evidence="12 15">
    <location>
        <begin position="224"/>
        <end position="225"/>
    </location>
    <ligand>
        <name>FMN</name>
        <dbReference type="ChEBI" id="CHEBI:58210"/>
    </ligand>
</feature>
<evidence type="ECO:0000256" key="4">
    <source>
        <dbReference type="ARBA" id="ARBA00022630"/>
    </source>
</evidence>
<dbReference type="PIRSF" id="PIRSF006621">
    <property type="entry name" value="Dus"/>
    <property type="match status" value="1"/>
</dbReference>
<feature type="binding site" evidence="12 15">
    <location>
        <position position="70"/>
    </location>
    <ligand>
        <name>FMN</name>
        <dbReference type="ChEBI" id="CHEBI:58210"/>
    </ligand>
</feature>
<keyword evidence="9 12" id="KW-0560">Oxidoreductase</keyword>
<feature type="active site" description="Proton donor" evidence="12 14">
    <location>
        <position position="100"/>
    </location>
</feature>
<dbReference type="CDD" id="cd02801">
    <property type="entry name" value="DUS_like_FMN"/>
    <property type="match status" value="1"/>
</dbReference>
<dbReference type="Pfam" id="PF01207">
    <property type="entry name" value="Dus"/>
    <property type="match status" value="1"/>
</dbReference>
<protein>
    <recommendedName>
        <fullName evidence="12">tRNA-dihydrouridine synthase B</fullName>
        <ecNumber evidence="12">1.3.1.-</ecNumber>
    </recommendedName>
</protein>
<dbReference type="Proteomes" id="UP000596063">
    <property type="component" value="Chromosome"/>
</dbReference>
<keyword evidence="4 12" id="KW-0285">Flavoprotein</keyword>
<feature type="domain" description="DUS-like FMN-binding" evidence="16">
    <location>
        <begin position="14"/>
        <end position="314"/>
    </location>
</feature>
<name>A0A7T4R4D7_9GAMM</name>
<evidence type="ECO:0000313" key="17">
    <source>
        <dbReference type="EMBL" id="QQD20085.1"/>
    </source>
</evidence>
<evidence type="ECO:0000256" key="8">
    <source>
        <dbReference type="ARBA" id="ARBA00022884"/>
    </source>
</evidence>
<keyword evidence="5 12" id="KW-0288">FMN</keyword>
<comment type="catalytic activity">
    <reaction evidence="11 12">
        <text>a 5,6-dihydrouridine in tRNA + NAD(+) = a uridine in tRNA + NADH + H(+)</text>
        <dbReference type="Rhea" id="RHEA:54452"/>
        <dbReference type="Rhea" id="RHEA-COMP:13339"/>
        <dbReference type="Rhea" id="RHEA-COMP:13887"/>
        <dbReference type="ChEBI" id="CHEBI:15378"/>
        <dbReference type="ChEBI" id="CHEBI:57540"/>
        <dbReference type="ChEBI" id="CHEBI:57945"/>
        <dbReference type="ChEBI" id="CHEBI:65315"/>
        <dbReference type="ChEBI" id="CHEBI:74443"/>
    </reaction>
</comment>
<dbReference type="EC" id="1.3.1.-" evidence="12"/>
<accession>A0A7T4R4D7</accession>
<dbReference type="PROSITE" id="PS01136">
    <property type="entry name" value="UPF0034"/>
    <property type="match status" value="1"/>
</dbReference>
<feature type="binding site" evidence="12">
    <location>
        <begin position="200"/>
        <end position="202"/>
    </location>
    <ligand>
        <name>FMN</name>
        <dbReference type="ChEBI" id="CHEBI:58210"/>
    </ligand>
</feature>
<gene>
    <name evidence="12 17" type="primary">dusB</name>
    <name evidence="17" type="ORF">I6N98_06055</name>
</gene>
<dbReference type="GO" id="GO:0000049">
    <property type="term" value="F:tRNA binding"/>
    <property type="evidence" value="ECO:0007669"/>
    <property type="project" value="UniProtKB-UniRule"/>
</dbReference>
<sequence>MHIGPHKLDARAVLAPMAGITDQPFRRLCREYGAGLTVSEMLIGNSDLWHTRKSALRLASTDNSGLRAIQIAGADPAMMADAARRCQAAGADIIDINMGCPAKKVCKRAAGSALLREPQLVATILQAVVAAVDVPVTLKIRTGWSPEQRNGIDIARLAEDSGIQSLAVHGRTRACRFNGRAEYDTIAAIKQSVSIPVWANGDITSAEQAARVLHHTGADGVMIGRGAQGRPWLFREINHYLQTGQHAPKASMAEQGAVLLRHLGDMHHFYGDHQGLRIARKHCSWYLDELDSDKAFRREFNRLDSAAAQLDAVHGFFEQHARLRQDRAA</sequence>
<evidence type="ECO:0000256" key="12">
    <source>
        <dbReference type="HAMAP-Rule" id="MF_02042"/>
    </source>
</evidence>
<keyword evidence="7 12" id="KW-0521">NADP</keyword>
<dbReference type="InterPro" id="IPR024036">
    <property type="entry name" value="tRNA-dHydroUridine_Synthase_C"/>
</dbReference>
<dbReference type="GO" id="GO:0050660">
    <property type="term" value="F:flavin adenine dinucleotide binding"/>
    <property type="evidence" value="ECO:0007669"/>
    <property type="project" value="InterPro"/>
</dbReference>
<dbReference type="InterPro" id="IPR001269">
    <property type="entry name" value="DUS_fam"/>
</dbReference>
<dbReference type="SUPFAM" id="SSF51395">
    <property type="entry name" value="FMN-linked oxidoreductases"/>
    <property type="match status" value="1"/>
</dbReference>
<dbReference type="InterPro" id="IPR013785">
    <property type="entry name" value="Aldolase_TIM"/>
</dbReference>
<comment type="function">
    <text evidence="2 12 13">Catalyzes the synthesis of 5,6-dihydrouridine (D), a modified base found in the D-loop of most tRNAs, via the reduction of the C5-C6 double bond in target uridines.</text>
</comment>
<dbReference type="HAMAP" id="MF_02042">
    <property type="entry name" value="DusB_subfam"/>
    <property type="match status" value="1"/>
</dbReference>
<evidence type="ECO:0000259" key="16">
    <source>
        <dbReference type="Pfam" id="PF01207"/>
    </source>
</evidence>
<dbReference type="GO" id="GO:0017150">
    <property type="term" value="F:tRNA dihydrouridine synthase activity"/>
    <property type="evidence" value="ECO:0007669"/>
    <property type="project" value="UniProtKB-UniRule"/>
</dbReference>
<dbReference type="AlphaFoldDB" id="A0A7T4R4D7"/>
<dbReference type="InterPro" id="IPR004652">
    <property type="entry name" value="DusB-like"/>
</dbReference>
<dbReference type="EMBL" id="CP066167">
    <property type="protein sequence ID" value="QQD20085.1"/>
    <property type="molecule type" value="Genomic_DNA"/>
</dbReference>
<keyword evidence="6 12" id="KW-0819">tRNA processing</keyword>
<dbReference type="PANTHER" id="PTHR45846:SF1">
    <property type="entry name" value="TRNA-DIHYDROURIDINE(47) SYNTHASE [NAD(P)(+)]-LIKE"/>
    <property type="match status" value="1"/>
</dbReference>
<comment type="catalytic activity">
    <reaction evidence="10 12">
        <text>a 5,6-dihydrouridine in tRNA + NADP(+) = a uridine in tRNA + NADPH + H(+)</text>
        <dbReference type="Rhea" id="RHEA:23624"/>
        <dbReference type="Rhea" id="RHEA-COMP:13339"/>
        <dbReference type="Rhea" id="RHEA-COMP:13887"/>
        <dbReference type="ChEBI" id="CHEBI:15378"/>
        <dbReference type="ChEBI" id="CHEBI:57783"/>
        <dbReference type="ChEBI" id="CHEBI:58349"/>
        <dbReference type="ChEBI" id="CHEBI:65315"/>
        <dbReference type="ChEBI" id="CHEBI:74443"/>
    </reaction>
</comment>
<dbReference type="PANTHER" id="PTHR45846">
    <property type="entry name" value="TRNA-DIHYDROURIDINE(47) SYNTHASE [NAD(P)(+)]-LIKE"/>
    <property type="match status" value="1"/>
</dbReference>
<comment type="cofactor">
    <cofactor evidence="1 12 13 15">
        <name>FMN</name>
        <dbReference type="ChEBI" id="CHEBI:58210"/>
    </cofactor>
</comment>
<dbReference type="Gene3D" id="3.20.20.70">
    <property type="entry name" value="Aldolase class I"/>
    <property type="match status" value="1"/>
</dbReference>
<evidence type="ECO:0000256" key="1">
    <source>
        <dbReference type="ARBA" id="ARBA00001917"/>
    </source>
</evidence>
<dbReference type="InterPro" id="IPR018517">
    <property type="entry name" value="tRNA_hU_synthase_CS"/>
</dbReference>
<organism evidence="17 18">
    <name type="scientific">Spongiibacter nanhainus</name>
    <dbReference type="NCBI Taxonomy" id="2794344"/>
    <lineage>
        <taxon>Bacteria</taxon>
        <taxon>Pseudomonadati</taxon>
        <taxon>Pseudomonadota</taxon>
        <taxon>Gammaproteobacteria</taxon>
        <taxon>Cellvibrionales</taxon>
        <taxon>Spongiibacteraceae</taxon>
        <taxon>Spongiibacter</taxon>
    </lineage>
</organism>
<evidence type="ECO:0000256" key="10">
    <source>
        <dbReference type="ARBA" id="ARBA00048205"/>
    </source>
</evidence>
<dbReference type="NCBIfam" id="TIGR00737">
    <property type="entry name" value="nifR3_yhdG"/>
    <property type="match status" value="1"/>
</dbReference>
<evidence type="ECO:0000256" key="13">
    <source>
        <dbReference type="PIRNR" id="PIRNR006621"/>
    </source>
</evidence>
<dbReference type="Gene3D" id="1.10.1200.80">
    <property type="entry name" value="Putative flavin oxidoreducatase, domain 2"/>
    <property type="match status" value="1"/>
</dbReference>
<comment type="similarity">
    <text evidence="12">Belongs to the Dus family. DusB subfamily.</text>
</comment>
<proteinExistence type="inferred from homology"/>
<evidence type="ECO:0000256" key="15">
    <source>
        <dbReference type="PIRSR" id="PIRSR006621-2"/>
    </source>
</evidence>
<keyword evidence="3 12" id="KW-0820">tRNA-binding</keyword>
<dbReference type="KEGG" id="snan:I6N98_06055"/>
<dbReference type="InterPro" id="IPR032887">
    <property type="entry name" value="DusB"/>
</dbReference>
<reference evidence="17 18" key="1">
    <citation type="submission" date="2020-12" db="EMBL/GenBank/DDBJ databases">
        <authorList>
            <person name="Shan Y."/>
        </authorList>
    </citation>
    <scope>NUCLEOTIDE SEQUENCE [LARGE SCALE GENOMIC DNA]</scope>
    <source>
        <strain evidence="18">csc3.9</strain>
    </source>
</reference>
<evidence type="ECO:0000256" key="11">
    <source>
        <dbReference type="ARBA" id="ARBA00048802"/>
    </source>
</evidence>
<evidence type="ECO:0000256" key="7">
    <source>
        <dbReference type="ARBA" id="ARBA00022857"/>
    </source>
</evidence>
<dbReference type="InterPro" id="IPR035587">
    <property type="entry name" value="DUS-like_FMN-bd"/>
</dbReference>
<evidence type="ECO:0000256" key="5">
    <source>
        <dbReference type="ARBA" id="ARBA00022643"/>
    </source>
</evidence>
<feature type="binding site" evidence="12 15">
    <location>
        <begin position="16"/>
        <end position="18"/>
    </location>
    <ligand>
        <name>FMN</name>
        <dbReference type="ChEBI" id="CHEBI:58210"/>
    </ligand>
</feature>
<keyword evidence="18" id="KW-1185">Reference proteome</keyword>
<keyword evidence="15" id="KW-0547">Nucleotide-binding</keyword>
<evidence type="ECO:0000256" key="3">
    <source>
        <dbReference type="ARBA" id="ARBA00022555"/>
    </source>
</evidence>
<evidence type="ECO:0000256" key="2">
    <source>
        <dbReference type="ARBA" id="ARBA00002790"/>
    </source>
</evidence>
<evidence type="ECO:0000256" key="9">
    <source>
        <dbReference type="ARBA" id="ARBA00023002"/>
    </source>
</evidence>
<keyword evidence="8 12" id="KW-0694">RNA-binding</keyword>
<dbReference type="GO" id="GO:0010181">
    <property type="term" value="F:FMN binding"/>
    <property type="evidence" value="ECO:0007669"/>
    <property type="project" value="UniProtKB-UniRule"/>
</dbReference>
<evidence type="ECO:0000256" key="14">
    <source>
        <dbReference type="PIRSR" id="PIRSR006621-1"/>
    </source>
</evidence>
<feature type="binding site" evidence="12 15">
    <location>
        <position position="139"/>
    </location>
    <ligand>
        <name>FMN</name>
        <dbReference type="ChEBI" id="CHEBI:58210"/>
    </ligand>
</feature>
<feature type="binding site" evidence="15">
    <location>
        <position position="169"/>
    </location>
    <ligand>
        <name>FMN</name>
        <dbReference type="ChEBI" id="CHEBI:58210"/>
    </ligand>
</feature>
<evidence type="ECO:0000256" key="6">
    <source>
        <dbReference type="ARBA" id="ARBA00022694"/>
    </source>
</evidence>
<comment type="similarity">
    <text evidence="13">Belongs to the dus family.</text>
</comment>
<evidence type="ECO:0000313" key="18">
    <source>
        <dbReference type="Proteomes" id="UP000596063"/>
    </source>
</evidence>